<organism evidence="2">
    <name type="scientific">Arion vulgaris</name>
    <dbReference type="NCBI Taxonomy" id="1028688"/>
    <lineage>
        <taxon>Eukaryota</taxon>
        <taxon>Metazoa</taxon>
        <taxon>Spiralia</taxon>
        <taxon>Lophotrochozoa</taxon>
        <taxon>Mollusca</taxon>
        <taxon>Gastropoda</taxon>
        <taxon>Heterobranchia</taxon>
        <taxon>Euthyneura</taxon>
        <taxon>Panpulmonata</taxon>
        <taxon>Eupulmonata</taxon>
        <taxon>Stylommatophora</taxon>
        <taxon>Helicina</taxon>
        <taxon>Arionoidea</taxon>
        <taxon>Arionidae</taxon>
        <taxon>Arion</taxon>
    </lineage>
</organism>
<evidence type="ECO:0000256" key="1">
    <source>
        <dbReference type="SAM" id="MobiDB-lite"/>
    </source>
</evidence>
<feature type="non-terminal residue" evidence="2">
    <location>
        <position position="112"/>
    </location>
</feature>
<name>A0A0B6Y5R7_9EUPU</name>
<sequence>MAEERRATHEQNGEVKFAAEDRRESAMKRINLQRIRDHAQQLKSDLLDSMNTQLEELLDGFVSTVEQIEVGDVPDGIKGMGNKRKQKGELPDKVFVTRRSVLTELFEISHIQ</sequence>
<reference evidence="2" key="1">
    <citation type="submission" date="2014-12" db="EMBL/GenBank/DDBJ databases">
        <title>Insight into the proteome of Arion vulgaris.</title>
        <authorList>
            <person name="Aradska J."/>
            <person name="Bulat T."/>
            <person name="Smidak R."/>
            <person name="Sarate P."/>
            <person name="Gangsoo J."/>
            <person name="Sialana F."/>
            <person name="Bilban M."/>
            <person name="Lubec G."/>
        </authorList>
    </citation>
    <scope>NUCLEOTIDE SEQUENCE</scope>
    <source>
        <tissue evidence="2">Skin</tissue>
    </source>
</reference>
<dbReference type="AlphaFoldDB" id="A0A0B6Y5R7"/>
<gene>
    <name evidence="2" type="primary">ORF13378</name>
</gene>
<proteinExistence type="predicted"/>
<dbReference type="EMBL" id="HACG01004558">
    <property type="protein sequence ID" value="CEK51423.1"/>
    <property type="molecule type" value="Transcribed_RNA"/>
</dbReference>
<accession>A0A0B6Y5R7</accession>
<feature type="region of interest" description="Disordered" evidence="1">
    <location>
        <begin position="1"/>
        <end position="20"/>
    </location>
</feature>
<evidence type="ECO:0000313" key="2">
    <source>
        <dbReference type="EMBL" id="CEK51423.1"/>
    </source>
</evidence>
<protein>
    <submittedName>
        <fullName evidence="2">Uncharacterized protein</fullName>
    </submittedName>
</protein>